<dbReference type="STRING" id="1173061.A0A0J9XCB2"/>
<keyword evidence="2" id="KW-0808">Transferase</keyword>
<accession>A0A0J9XCB2</accession>
<evidence type="ECO:0000256" key="5">
    <source>
        <dbReference type="ARBA" id="ARBA00044528"/>
    </source>
</evidence>
<dbReference type="SUPFAM" id="SSF82199">
    <property type="entry name" value="SET domain"/>
    <property type="match status" value="1"/>
</dbReference>
<dbReference type="GO" id="GO:0032259">
    <property type="term" value="P:methylation"/>
    <property type="evidence" value="ECO:0007669"/>
    <property type="project" value="UniProtKB-KW"/>
</dbReference>
<reference evidence="8" key="1">
    <citation type="submission" date="2014-03" db="EMBL/GenBank/DDBJ databases">
        <authorList>
            <person name="Casaregola S."/>
        </authorList>
    </citation>
    <scope>NUCLEOTIDE SEQUENCE [LARGE SCALE GENOMIC DNA]</scope>
    <source>
        <strain evidence="8">CLIB 918</strain>
    </source>
</reference>
<dbReference type="PANTHER" id="PTHR46402:SF2">
    <property type="entry name" value="HISTONE-LYSINE N-TRIMETHYLTRANSFERASE SMYD5"/>
    <property type="match status" value="1"/>
</dbReference>
<dbReference type="AlphaFoldDB" id="A0A0J9XCB2"/>
<dbReference type="InterPro" id="IPR001214">
    <property type="entry name" value="SET_dom"/>
</dbReference>
<comment type="catalytic activity">
    <reaction evidence="6">
        <text>L-lysyl-[histone] + S-adenosyl-L-methionine = N(6)-methyl-L-lysyl-[histone] + S-adenosyl-L-homocysteine + H(+)</text>
        <dbReference type="Rhea" id="RHEA:10024"/>
        <dbReference type="Rhea" id="RHEA-COMP:9845"/>
        <dbReference type="Rhea" id="RHEA-COMP:9846"/>
        <dbReference type="ChEBI" id="CHEBI:15378"/>
        <dbReference type="ChEBI" id="CHEBI:29969"/>
        <dbReference type="ChEBI" id="CHEBI:57856"/>
        <dbReference type="ChEBI" id="CHEBI:59789"/>
        <dbReference type="ChEBI" id="CHEBI:61929"/>
    </reaction>
    <physiologicalReaction direction="left-to-right" evidence="6">
        <dbReference type="Rhea" id="RHEA:10025"/>
    </physiologicalReaction>
</comment>
<feature type="domain" description="SET" evidence="7">
    <location>
        <begin position="92"/>
        <end position="376"/>
    </location>
</feature>
<dbReference type="GO" id="GO:0042799">
    <property type="term" value="F:histone H4K20 methyltransferase activity"/>
    <property type="evidence" value="ECO:0007669"/>
    <property type="project" value="TreeGrafter"/>
</dbReference>
<protein>
    <recommendedName>
        <fullName evidence="5">Histone-lysine N-methyltransferase SET5</fullName>
    </recommendedName>
    <alternativeName>
        <fullName evidence="4">SET domain-containing protein 5</fullName>
    </alternativeName>
</protein>
<dbReference type="Gene3D" id="6.10.140.2220">
    <property type="match status" value="1"/>
</dbReference>
<dbReference type="OrthoDB" id="438641at2759"/>
<dbReference type="CDD" id="cd20071">
    <property type="entry name" value="SET_SMYD"/>
    <property type="match status" value="1"/>
</dbReference>
<dbReference type="Pfam" id="PF00856">
    <property type="entry name" value="SET"/>
    <property type="match status" value="1"/>
</dbReference>
<dbReference type="GO" id="GO:0045814">
    <property type="term" value="P:negative regulation of gene expression, epigenetic"/>
    <property type="evidence" value="ECO:0007669"/>
    <property type="project" value="TreeGrafter"/>
</dbReference>
<gene>
    <name evidence="8" type="ORF">BN980_GECA09s00373g</name>
</gene>
<dbReference type="PANTHER" id="PTHR46402">
    <property type="entry name" value="SET AND MYND DOMAIN-CONTAINING PROTEIN 5"/>
    <property type="match status" value="1"/>
</dbReference>
<keyword evidence="3" id="KW-0949">S-adenosyl-L-methionine</keyword>
<comment type="caution">
    <text evidence="8">The sequence shown here is derived from an EMBL/GenBank/DDBJ whole genome shotgun (WGS) entry which is preliminary data.</text>
</comment>
<dbReference type="Gene3D" id="1.10.220.160">
    <property type="match status" value="1"/>
</dbReference>
<dbReference type="InterPro" id="IPR046341">
    <property type="entry name" value="SET_dom_sf"/>
</dbReference>
<sequence length="414" mass="47686">MSDQQTTYTPQEQEIVAAVVAYWKTNPKVTNVKTILAEAFTDKTNWSRISAARLRSSLKKFNLLPETLDERRDRFKLQEYSHLIKSNSEKMPGVEEFIAEHKVPVKIVGSKTRGNGLYTTEKIAKNQVIWSEEPLVFYYDDLTIWTEQVRSGQGCSYCLKPIRNVRLEASCGRATTCTARYCNRVCKTKDNAKYHDLLFHRSVEGGASEIARKLEKHCQDFNMKTALFYSYLLLRAVTSGKSGEKLLAQFKSLATVSNEVRAEYSSKGTSNQSQFDLEQTQQVDRDAFAYLEQLLQKANPEFLKTYSYEEYQNGLGAWNLNNLKDSFFLLYSHMNHSCEPNVVAQFTDREGDRSKGFTVKALANIGANEELKVTYVNPALDYFSRQEELRKFWGFICACPRCKREFKELKEKEQ</sequence>
<keyword evidence="1" id="KW-0489">Methyltransferase</keyword>
<dbReference type="PROSITE" id="PS50280">
    <property type="entry name" value="SET"/>
    <property type="match status" value="1"/>
</dbReference>
<evidence type="ECO:0000256" key="3">
    <source>
        <dbReference type="ARBA" id="ARBA00022691"/>
    </source>
</evidence>
<keyword evidence="9" id="KW-1185">Reference proteome</keyword>
<evidence type="ECO:0000259" key="7">
    <source>
        <dbReference type="PROSITE" id="PS50280"/>
    </source>
</evidence>
<name>A0A0J9XCB2_GEOCN</name>
<evidence type="ECO:0000256" key="4">
    <source>
        <dbReference type="ARBA" id="ARBA00042380"/>
    </source>
</evidence>
<evidence type="ECO:0000313" key="8">
    <source>
        <dbReference type="EMBL" id="CDO54857.1"/>
    </source>
</evidence>
<organism evidence="8 9">
    <name type="scientific">Geotrichum candidum</name>
    <name type="common">Oospora lactis</name>
    <name type="synonym">Dipodascus geotrichum</name>
    <dbReference type="NCBI Taxonomy" id="1173061"/>
    <lineage>
        <taxon>Eukaryota</taxon>
        <taxon>Fungi</taxon>
        <taxon>Dikarya</taxon>
        <taxon>Ascomycota</taxon>
        <taxon>Saccharomycotina</taxon>
        <taxon>Dipodascomycetes</taxon>
        <taxon>Dipodascales</taxon>
        <taxon>Dipodascaceae</taxon>
        <taxon>Geotrichum</taxon>
    </lineage>
</organism>
<evidence type="ECO:0000256" key="6">
    <source>
        <dbReference type="ARBA" id="ARBA00048619"/>
    </source>
</evidence>
<dbReference type="EMBL" id="CCBN010000009">
    <property type="protein sequence ID" value="CDO54857.1"/>
    <property type="molecule type" value="Genomic_DNA"/>
</dbReference>
<dbReference type="Gene3D" id="2.170.270.10">
    <property type="entry name" value="SET domain"/>
    <property type="match status" value="1"/>
</dbReference>
<evidence type="ECO:0000256" key="2">
    <source>
        <dbReference type="ARBA" id="ARBA00022679"/>
    </source>
</evidence>
<evidence type="ECO:0000256" key="1">
    <source>
        <dbReference type="ARBA" id="ARBA00022603"/>
    </source>
</evidence>
<evidence type="ECO:0000313" key="9">
    <source>
        <dbReference type="Proteomes" id="UP000242525"/>
    </source>
</evidence>
<dbReference type="Proteomes" id="UP000242525">
    <property type="component" value="Unassembled WGS sequence"/>
</dbReference>
<proteinExistence type="predicted"/>